<proteinExistence type="predicted"/>
<evidence type="ECO:0000313" key="2">
    <source>
        <dbReference type="Proteomes" id="UP000565572"/>
    </source>
</evidence>
<dbReference type="AlphaFoldDB" id="A0A7W5P6L2"/>
<protein>
    <submittedName>
        <fullName evidence="1">Uncharacterized protein</fullName>
    </submittedName>
</protein>
<name>A0A7W5P6L2_9ACTN</name>
<accession>A0A7W5P6L2</accession>
<dbReference type="Proteomes" id="UP000565572">
    <property type="component" value="Unassembled WGS sequence"/>
</dbReference>
<comment type="caution">
    <text evidence="1">The sequence shown here is derived from an EMBL/GenBank/DDBJ whole genome shotgun (WGS) entry which is preliminary data.</text>
</comment>
<dbReference type="InterPro" id="IPR058702">
    <property type="entry name" value="MafI2-like"/>
</dbReference>
<keyword evidence="2" id="KW-1185">Reference proteome</keyword>
<dbReference type="EMBL" id="JACHZG010000001">
    <property type="protein sequence ID" value="MBB3326482.1"/>
    <property type="molecule type" value="Genomic_DNA"/>
</dbReference>
<dbReference type="Pfam" id="PF26541">
    <property type="entry name" value="MafI2"/>
    <property type="match status" value="1"/>
</dbReference>
<gene>
    <name evidence="1" type="ORF">FHX39_001426</name>
</gene>
<organism evidence="1 2">
    <name type="scientific">Microlunatus antarcticus</name>
    <dbReference type="NCBI Taxonomy" id="53388"/>
    <lineage>
        <taxon>Bacteria</taxon>
        <taxon>Bacillati</taxon>
        <taxon>Actinomycetota</taxon>
        <taxon>Actinomycetes</taxon>
        <taxon>Propionibacteriales</taxon>
        <taxon>Propionibacteriaceae</taxon>
        <taxon>Microlunatus</taxon>
    </lineage>
</organism>
<dbReference type="RefSeq" id="WP_183337420.1">
    <property type="nucleotide sequence ID" value="NZ_JACHZG010000001.1"/>
</dbReference>
<reference evidence="1 2" key="1">
    <citation type="submission" date="2020-08" db="EMBL/GenBank/DDBJ databases">
        <title>Sequencing the genomes of 1000 actinobacteria strains.</title>
        <authorList>
            <person name="Klenk H.-P."/>
        </authorList>
    </citation>
    <scope>NUCLEOTIDE SEQUENCE [LARGE SCALE GENOMIC DNA]</scope>
    <source>
        <strain evidence="1 2">DSM 11053</strain>
    </source>
</reference>
<evidence type="ECO:0000313" key="1">
    <source>
        <dbReference type="EMBL" id="MBB3326482.1"/>
    </source>
</evidence>
<sequence>MDAELWTRLRLSLQRAMWESVTSDLRGVAIALDDAERPAFRVRFLYAGAVGDLQEELVSLVETYLVSDFNEVPDSLTTSFSVIPHAARELEEGEHWFFLRWEPEAEESVRPGHTRRATAAEGHGTYESGTGDREALTSGTIEIDDWLARQRNLLEALVGVTVTSWDGVEMAIREDSGDGPQFTDPQVRFLQLAWLRLRSGPDEQTIGVYQGDGWFGLCVEAAGRPSPQDCYGIMRWRALDLPVGRIDGVKIDFDEGTLARITLTIDGRDLLLVAGEVCETLDGRLEVHRLDESVLVFRDPVEAEKVHWM</sequence>